<evidence type="ECO:0000256" key="2">
    <source>
        <dbReference type="ARBA" id="ARBA00022730"/>
    </source>
</evidence>
<evidence type="ECO:0000313" key="10">
    <source>
        <dbReference type="EMBL" id="PYZ95642.1"/>
    </source>
</evidence>
<dbReference type="OrthoDB" id="9805007at2"/>
<dbReference type="InterPro" id="IPR036789">
    <property type="entry name" value="Ribosomal_uL6-like_a/b-dom_sf"/>
</dbReference>
<protein>
    <recommendedName>
        <fullName evidence="6">Large ribosomal subunit protein uL6</fullName>
    </recommendedName>
</protein>
<dbReference type="PANTHER" id="PTHR11655:SF14">
    <property type="entry name" value="LARGE RIBOSOMAL SUBUNIT PROTEIN UL6M"/>
    <property type="match status" value="1"/>
</dbReference>
<evidence type="ECO:0000259" key="9">
    <source>
        <dbReference type="Pfam" id="PF00347"/>
    </source>
</evidence>
<dbReference type="AlphaFoldDB" id="A0A2W0HFE3"/>
<dbReference type="HAMAP" id="MF_01365_B">
    <property type="entry name" value="Ribosomal_uL6_B"/>
    <property type="match status" value="1"/>
</dbReference>
<dbReference type="RefSeq" id="WP_110521764.1">
    <property type="nucleotide sequence ID" value="NZ_PDOF01000004.1"/>
</dbReference>
<dbReference type="InterPro" id="IPR019906">
    <property type="entry name" value="Ribosomal_uL6_bac-type"/>
</dbReference>
<dbReference type="GO" id="GO:0002181">
    <property type="term" value="P:cytoplasmic translation"/>
    <property type="evidence" value="ECO:0007669"/>
    <property type="project" value="TreeGrafter"/>
</dbReference>
<sequence>MSRIGLKPVEIPSGVEVKQDGTTITVKGPKGELTRTLHADMVVEQEDNNIVVKRPSDHKEHRALHGTTRSVINNMVEGVTKGFEKKLELVGVGYRAQKSGNKVTLSVGLSHPVEFVPENGLEIDVPENTKITVKGIDKERVGALASNIRAVRPPEPYKGKGIRYEGEYVRRKEGKTGK</sequence>
<dbReference type="InterPro" id="IPR020040">
    <property type="entry name" value="Ribosomal_uL6_a/b-dom"/>
</dbReference>
<evidence type="ECO:0000256" key="5">
    <source>
        <dbReference type="ARBA" id="ARBA00023274"/>
    </source>
</evidence>
<dbReference type="PANTHER" id="PTHR11655">
    <property type="entry name" value="60S/50S RIBOSOMAL PROTEIN L6/L9"/>
    <property type="match status" value="1"/>
</dbReference>
<comment type="subunit">
    <text evidence="6">Part of the 50S ribosomal subunit.</text>
</comment>
<dbReference type="PROSITE" id="PS00525">
    <property type="entry name" value="RIBOSOMAL_L6_1"/>
    <property type="match status" value="1"/>
</dbReference>
<evidence type="ECO:0000313" key="11">
    <source>
        <dbReference type="Proteomes" id="UP000248066"/>
    </source>
</evidence>
<dbReference type="PIRSF" id="PIRSF002162">
    <property type="entry name" value="Ribosomal_L6"/>
    <property type="match status" value="1"/>
</dbReference>
<dbReference type="PRINTS" id="PR00059">
    <property type="entry name" value="RIBOSOMALL6"/>
</dbReference>
<dbReference type="NCBIfam" id="TIGR03654">
    <property type="entry name" value="L6_bact"/>
    <property type="match status" value="1"/>
</dbReference>
<evidence type="ECO:0000256" key="7">
    <source>
        <dbReference type="RuleBase" id="RU003869"/>
    </source>
</evidence>
<dbReference type="FunFam" id="3.90.930.12:FF:000001">
    <property type="entry name" value="50S ribosomal protein L6"/>
    <property type="match status" value="1"/>
</dbReference>
<evidence type="ECO:0000256" key="3">
    <source>
        <dbReference type="ARBA" id="ARBA00022884"/>
    </source>
</evidence>
<keyword evidence="3 6" id="KW-0694">RNA-binding</keyword>
<dbReference type="Pfam" id="PF00347">
    <property type="entry name" value="Ribosomal_L6"/>
    <property type="match status" value="2"/>
</dbReference>
<dbReference type="GO" id="GO:0003735">
    <property type="term" value="F:structural constituent of ribosome"/>
    <property type="evidence" value="ECO:0007669"/>
    <property type="project" value="UniProtKB-UniRule"/>
</dbReference>
<dbReference type="GO" id="GO:0022625">
    <property type="term" value="C:cytosolic large ribosomal subunit"/>
    <property type="evidence" value="ECO:0007669"/>
    <property type="project" value="UniProtKB-UniRule"/>
</dbReference>
<evidence type="ECO:0000256" key="6">
    <source>
        <dbReference type="HAMAP-Rule" id="MF_01365"/>
    </source>
</evidence>
<accession>A0A2W0HFE3</accession>
<dbReference type="EMBL" id="PDOF01000004">
    <property type="protein sequence ID" value="PYZ95642.1"/>
    <property type="molecule type" value="Genomic_DNA"/>
</dbReference>
<dbReference type="GO" id="GO:0019843">
    <property type="term" value="F:rRNA binding"/>
    <property type="evidence" value="ECO:0007669"/>
    <property type="project" value="UniProtKB-UniRule"/>
</dbReference>
<keyword evidence="2 6" id="KW-0699">rRNA-binding</keyword>
<comment type="similarity">
    <text evidence="1 6 7">Belongs to the universal ribosomal protein uL6 family.</text>
</comment>
<proteinExistence type="inferred from homology"/>
<gene>
    <name evidence="6" type="primary">rplF</name>
    <name evidence="10" type="ORF">CR205_19195</name>
</gene>
<dbReference type="InterPro" id="IPR002358">
    <property type="entry name" value="Ribosomal_uL6_CS"/>
</dbReference>
<keyword evidence="11" id="KW-1185">Reference proteome</keyword>
<dbReference type="Proteomes" id="UP000248066">
    <property type="component" value="Unassembled WGS sequence"/>
</dbReference>
<dbReference type="InterPro" id="IPR000702">
    <property type="entry name" value="Ribosomal_uL6-like"/>
</dbReference>
<dbReference type="FunFam" id="3.90.930.12:FF:000002">
    <property type="entry name" value="50S ribosomal protein L6"/>
    <property type="match status" value="1"/>
</dbReference>
<dbReference type="SUPFAM" id="SSF56053">
    <property type="entry name" value="Ribosomal protein L6"/>
    <property type="match status" value="2"/>
</dbReference>
<dbReference type="Gene3D" id="3.90.930.12">
    <property type="entry name" value="Ribosomal protein L6, alpha-beta domain"/>
    <property type="match status" value="2"/>
</dbReference>
<evidence type="ECO:0000256" key="8">
    <source>
        <dbReference type="RuleBase" id="RU003870"/>
    </source>
</evidence>
<comment type="caution">
    <text evidence="10">The sequence shown here is derived from an EMBL/GenBank/DDBJ whole genome shotgun (WGS) entry which is preliminary data.</text>
</comment>
<comment type="function">
    <text evidence="6 8">This protein binds to the 23S rRNA, and is important in its secondary structure. It is located near the subunit interface in the base of the L7/L12 stalk, and near the tRNA binding site of the peptidyltransferase center.</text>
</comment>
<organism evidence="10 11">
    <name type="scientific">Alteribacter lacisalsi</name>
    <dbReference type="NCBI Taxonomy" id="2045244"/>
    <lineage>
        <taxon>Bacteria</taxon>
        <taxon>Bacillati</taxon>
        <taxon>Bacillota</taxon>
        <taxon>Bacilli</taxon>
        <taxon>Bacillales</taxon>
        <taxon>Bacillaceae</taxon>
        <taxon>Alteribacter</taxon>
    </lineage>
</organism>
<keyword evidence="4 6" id="KW-0689">Ribosomal protein</keyword>
<reference evidence="10 11" key="1">
    <citation type="submission" date="2017-10" db="EMBL/GenBank/DDBJ databases">
        <title>Bacillus sp. nov., a halophilic bacterium isolated from a Yangshapao Lake.</title>
        <authorList>
            <person name="Wang H."/>
        </authorList>
    </citation>
    <scope>NUCLEOTIDE SEQUENCE [LARGE SCALE GENOMIC DNA]</scope>
    <source>
        <strain evidence="10 11">YSP-3</strain>
    </source>
</reference>
<feature type="domain" description="Large ribosomal subunit protein uL6 alpha-beta" evidence="9">
    <location>
        <begin position="90"/>
        <end position="164"/>
    </location>
</feature>
<evidence type="ECO:0000256" key="1">
    <source>
        <dbReference type="ARBA" id="ARBA00009356"/>
    </source>
</evidence>
<evidence type="ECO:0000256" key="4">
    <source>
        <dbReference type="ARBA" id="ARBA00022980"/>
    </source>
</evidence>
<feature type="domain" description="Large ribosomal subunit protein uL6 alpha-beta" evidence="9">
    <location>
        <begin position="11"/>
        <end position="82"/>
    </location>
</feature>
<keyword evidence="5 6" id="KW-0687">Ribonucleoprotein</keyword>
<name>A0A2W0HFE3_9BACI</name>